<evidence type="ECO:0000256" key="7">
    <source>
        <dbReference type="ARBA" id="ARBA00022842"/>
    </source>
</evidence>
<dbReference type="PANTHER" id="PTHR11846:SF0">
    <property type="entry name" value="ADENYLOSUCCINATE SYNTHETASE"/>
    <property type="match status" value="1"/>
</dbReference>
<dbReference type="GO" id="GO:0005525">
    <property type="term" value="F:GTP binding"/>
    <property type="evidence" value="ECO:0007669"/>
    <property type="project" value="UniProtKB-UniRule"/>
</dbReference>
<dbReference type="UniPathway" id="UPA00075">
    <property type="reaction ID" value="UER00335"/>
</dbReference>
<gene>
    <name evidence="13" type="ORF">BESB_085670</name>
</gene>
<proteinExistence type="inferred from homology"/>
<evidence type="ECO:0000313" key="14">
    <source>
        <dbReference type="Proteomes" id="UP000224006"/>
    </source>
</evidence>
<keyword evidence="2 10" id="KW-0963">Cytoplasm</keyword>
<dbReference type="AlphaFoldDB" id="A0A2A9M4G0"/>
<feature type="active site" description="Proton acceptor" evidence="10">
    <location>
        <position position="57"/>
    </location>
</feature>
<dbReference type="Gene3D" id="3.90.170.10">
    <property type="entry name" value="Adenylosuccinate Synthetase, subunit A, domain 3"/>
    <property type="match status" value="1"/>
</dbReference>
<dbReference type="NCBIfam" id="TIGR00184">
    <property type="entry name" value="purA"/>
    <property type="match status" value="1"/>
</dbReference>
<dbReference type="InterPro" id="IPR042109">
    <property type="entry name" value="Adenylosuccinate_synth_dom1"/>
</dbReference>
<dbReference type="GeneID" id="40313493"/>
<feature type="binding site" evidence="10">
    <location>
        <begin position="57"/>
        <end position="60"/>
    </location>
    <ligand>
        <name>IMP</name>
        <dbReference type="ChEBI" id="CHEBI:58053"/>
    </ligand>
</feature>
<feature type="binding site" evidence="10">
    <location>
        <position position="265"/>
    </location>
    <ligand>
        <name>IMP</name>
        <dbReference type="ChEBI" id="CHEBI:58053"/>
    </ligand>
</feature>
<feature type="binding site" evidence="10">
    <location>
        <begin position="372"/>
        <end position="374"/>
    </location>
    <ligand>
        <name>GTP</name>
        <dbReference type="ChEBI" id="CHEBI:37565"/>
    </ligand>
</feature>
<evidence type="ECO:0000313" key="13">
    <source>
        <dbReference type="EMBL" id="PFH33368.1"/>
    </source>
</evidence>
<feature type="active site" evidence="11">
    <location>
        <position position="186"/>
    </location>
</feature>
<name>A0A2A9M4G0_BESBE</name>
<dbReference type="CDD" id="cd03108">
    <property type="entry name" value="AdSS"/>
    <property type="match status" value="1"/>
</dbReference>
<dbReference type="GO" id="GO:0004019">
    <property type="term" value="F:adenylosuccinate synthase activity"/>
    <property type="evidence" value="ECO:0007669"/>
    <property type="project" value="UniProtKB-UniRule"/>
</dbReference>
<dbReference type="Pfam" id="PF00709">
    <property type="entry name" value="Adenylsucc_synt"/>
    <property type="match status" value="1"/>
</dbReference>
<comment type="subcellular location">
    <subcellularLocation>
        <location evidence="10">Cytoplasm</location>
    </subcellularLocation>
</comment>
<organism evidence="13 14">
    <name type="scientific">Besnoitia besnoiti</name>
    <name type="common">Apicomplexan protozoan</name>
    <dbReference type="NCBI Taxonomy" id="94643"/>
    <lineage>
        <taxon>Eukaryota</taxon>
        <taxon>Sar</taxon>
        <taxon>Alveolata</taxon>
        <taxon>Apicomplexa</taxon>
        <taxon>Conoidasida</taxon>
        <taxon>Coccidia</taxon>
        <taxon>Eucoccidiorida</taxon>
        <taxon>Eimeriorina</taxon>
        <taxon>Sarcocystidae</taxon>
        <taxon>Besnoitia</taxon>
    </lineage>
</organism>
<dbReference type="VEuPathDB" id="ToxoDB:BESB_085670"/>
<evidence type="ECO:0000256" key="11">
    <source>
        <dbReference type="PROSITE-ProRule" id="PRU10134"/>
    </source>
</evidence>
<dbReference type="InterPro" id="IPR027417">
    <property type="entry name" value="P-loop_NTPase"/>
</dbReference>
<feature type="binding site" evidence="10">
    <location>
        <position position="189"/>
    </location>
    <ligand>
        <name>IMP</name>
        <dbReference type="ChEBI" id="CHEBI:58053"/>
        <note>ligand shared between dimeric partners</note>
    </ligand>
</feature>
<dbReference type="EMBL" id="NWUJ01000009">
    <property type="protein sequence ID" value="PFH33368.1"/>
    <property type="molecule type" value="Genomic_DNA"/>
</dbReference>
<comment type="function">
    <text evidence="9">Plays an important role in the salvage pathway for purine nucleotide biosynthesis. Catalyzes the first committed step in the biosynthesis of AMP from IMP.</text>
</comment>
<feature type="binding site" evidence="10">
    <location>
        <begin position="82"/>
        <end position="85"/>
    </location>
    <ligand>
        <name>IMP</name>
        <dbReference type="ChEBI" id="CHEBI:58053"/>
    </ligand>
</feature>
<dbReference type="FunFam" id="3.90.170.10:FF:000001">
    <property type="entry name" value="Adenylosuccinate synthetase"/>
    <property type="match status" value="1"/>
</dbReference>
<feature type="binding site" evidence="10">
    <location>
        <begin position="84"/>
        <end position="86"/>
    </location>
    <ligand>
        <name>GTP</name>
        <dbReference type="ChEBI" id="CHEBI:37565"/>
    </ligand>
</feature>
<dbReference type="EC" id="6.3.4.4" evidence="10 12"/>
<feature type="active site" description="Proton donor" evidence="10">
    <location>
        <position position="85"/>
    </location>
</feature>
<dbReference type="Gene3D" id="3.40.440.10">
    <property type="entry name" value="Adenylosuccinate Synthetase, subunit A, domain 1"/>
    <property type="match status" value="1"/>
</dbReference>
<comment type="similarity">
    <text evidence="10 12">Belongs to the adenylosuccinate synthetase family.</text>
</comment>
<dbReference type="GO" id="GO:0005737">
    <property type="term" value="C:cytoplasm"/>
    <property type="evidence" value="ECO:0007669"/>
    <property type="project" value="UniProtKB-SubCell"/>
</dbReference>
<dbReference type="Gene3D" id="1.10.300.10">
    <property type="entry name" value="Adenylosuccinate Synthetase, subunit A, domain 2"/>
    <property type="match status" value="1"/>
</dbReference>
<evidence type="ECO:0000256" key="2">
    <source>
        <dbReference type="ARBA" id="ARBA00022490"/>
    </source>
</evidence>
<comment type="caution">
    <text evidence="13">The sequence shown here is derived from an EMBL/GenBank/DDBJ whole genome shotgun (WGS) entry which is preliminary data.</text>
</comment>
<dbReference type="Proteomes" id="UP000224006">
    <property type="component" value="Chromosome VIII"/>
</dbReference>
<comment type="function">
    <text evidence="10">Plays an important role in the salvage pathway for purine nucleotide biosynthesis. Catalyzes the first commited step in the biosynthesis of AMP from IMP.</text>
</comment>
<dbReference type="InterPro" id="IPR018220">
    <property type="entry name" value="Adenylosuccin_syn_GTP-bd"/>
</dbReference>
<comment type="pathway">
    <text evidence="10 12">Purine metabolism; AMP biosynthesis via de novo pathway; AMP from IMP: step 1/2.</text>
</comment>
<keyword evidence="6 10" id="KW-0658">Purine biosynthesis</keyword>
<comment type="subunit">
    <text evidence="1 10">Homodimer.</text>
</comment>
<dbReference type="InterPro" id="IPR033128">
    <property type="entry name" value="Adenylosuccin_syn_Lys_AS"/>
</dbReference>
<keyword evidence="8 10" id="KW-0342">GTP-binding</keyword>
<feature type="binding site" evidence="10">
    <location>
        <position position="280"/>
    </location>
    <ligand>
        <name>IMP</name>
        <dbReference type="ChEBI" id="CHEBI:58053"/>
    </ligand>
</feature>
<keyword evidence="3 10" id="KW-0436">Ligase</keyword>
<evidence type="ECO:0000256" key="3">
    <source>
        <dbReference type="ARBA" id="ARBA00022598"/>
    </source>
</evidence>
<dbReference type="STRING" id="94643.A0A2A9M4G0"/>
<dbReference type="NCBIfam" id="NF002223">
    <property type="entry name" value="PRK01117.1"/>
    <property type="match status" value="1"/>
</dbReference>
<dbReference type="SMART" id="SM00788">
    <property type="entry name" value="Adenylsucc_synt"/>
    <property type="match status" value="1"/>
</dbReference>
<dbReference type="InterPro" id="IPR001114">
    <property type="entry name" value="Adenylosuccinate_synthetase"/>
</dbReference>
<evidence type="ECO:0000256" key="1">
    <source>
        <dbReference type="ARBA" id="ARBA00011738"/>
    </source>
</evidence>
<evidence type="ECO:0000256" key="9">
    <source>
        <dbReference type="ARBA" id="ARBA00025008"/>
    </source>
</evidence>
<keyword evidence="7 10" id="KW-0460">Magnesium</keyword>
<evidence type="ECO:0000256" key="5">
    <source>
        <dbReference type="ARBA" id="ARBA00022741"/>
    </source>
</evidence>
<accession>A0A2A9M4G0</accession>
<evidence type="ECO:0000256" key="4">
    <source>
        <dbReference type="ARBA" id="ARBA00022723"/>
    </source>
</evidence>
<feature type="binding site" evidence="10">
    <location>
        <position position="346"/>
    </location>
    <ligand>
        <name>GTP</name>
        <dbReference type="ChEBI" id="CHEBI:37565"/>
    </ligand>
</feature>
<dbReference type="HAMAP" id="MF_00011">
    <property type="entry name" value="Adenylosucc_synth"/>
    <property type="match status" value="1"/>
</dbReference>
<dbReference type="PROSITE" id="PS00513">
    <property type="entry name" value="ADENYLOSUCCIN_SYN_2"/>
    <property type="match status" value="1"/>
</dbReference>
<dbReference type="GO" id="GO:0000287">
    <property type="term" value="F:magnesium ion binding"/>
    <property type="evidence" value="ECO:0007669"/>
    <property type="project" value="UniProtKB-UniRule"/>
</dbReference>
<dbReference type="RefSeq" id="XP_029217377.1">
    <property type="nucleotide sequence ID" value="XM_029366917.1"/>
</dbReference>
<feature type="binding site" evidence="10">
    <location>
        <position position="57"/>
    </location>
    <ligand>
        <name>Mg(2+)</name>
        <dbReference type="ChEBI" id="CHEBI:18420"/>
    </ligand>
</feature>
<sequence>MAAPLEQRFHASAPDAAITHGNGHPAPSVPDVWTAPVERSFNEALPVVVVLGAQWGDEGKGKLVDILSARADVCARFNGGHNAGHTLVVEGRKYSMHLLPCGILHDHTTSVIGNGVVLHLKSLLQELEHIRDIQPDALNRLVISSRVHLLFDIHQRVDGVQEEAKAKAGKAIGTTLRGIGPCYSTKASRNGLRAGDLLNFEVFEAKYIRLAQELKQRYGIIFDETEELERHRHYASVFRDRIIDTVSFLHNCIRERKKILVEGANATLLDLDFGTYPYVTSSTTTVGGVCTGLGLPPRLVGLSVGVVKAYTTRVGEGPFPTELLDATGAHLRDKGAEYGTTTGRPRRCGWIDIPALLYTSRINCFDCLNLTKLDVLSGLRELKICVAYKNKTSSAIMPQGYFPCTAEEFSLLEPVYECVPGWDGSLEHCKTVADFPEAARAYVRRLEQLLSIRCWWIGVGPGREHTVEVSFE</sequence>
<comment type="miscellaneous">
    <text evidence="10">Parasitic protozoa lack the de novo purine biosynthesis pathway and rely exclusively on the salvage pathway for their purine nucleotide requirements.</text>
</comment>
<feature type="binding site" evidence="10">
    <location>
        <position position="344"/>
    </location>
    <ligand>
        <name>IMP</name>
        <dbReference type="ChEBI" id="CHEBI:58053"/>
    </ligand>
</feature>
<evidence type="ECO:0000256" key="8">
    <source>
        <dbReference type="ARBA" id="ARBA00023134"/>
    </source>
</evidence>
<protein>
    <recommendedName>
        <fullName evidence="10 12">Adenylosuccinate synthetase</fullName>
        <shortName evidence="10">AMPSase</shortName>
        <shortName evidence="10">AdSS</shortName>
        <ecNumber evidence="10 12">6.3.4.4</ecNumber>
    </recommendedName>
    <alternativeName>
        <fullName evidence="10">IMP--aspartate ligase</fullName>
    </alternativeName>
</protein>
<evidence type="ECO:0000256" key="6">
    <source>
        <dbReference type="ARBA" id="ARBA00022755"/>
    </source>
</evidence>
<dbReference type="SUPFAM" id="SSF52540">
    <property type="entry name" value="P-loop containing nucleoside triphosphate hydrolases"/>
    <property type="match status" value="1"/>
</dbReference>
<dbReference type="GO" id="GO:0044208">
    <property type="term" value="P:'de novo' AMP biosynthetic process"/>
    <property type="evidence" value="ECO:0007669"/>
    <property type="project" value="UniProtKB-UniRule"/>
</dbReference>
<feature type="binding site" evidence="10">
    <location>
        <position position="84"/>
    </location>
    <ligand>
        <name>Mg(2+)</name>
        <dbReference type="ChEBI" id="CHEBI:18420"/>
    </ligand>
</feature>
<dbReference type="InterPro" id="IPR042110">
    <property type="entry name" value="Adenylosuccinate_synth_dom2"/>
</dbReference>
<dbReference type="PANTHER" id="PTHR11846">
    <property type="entry name" value="ADENYLOSUCCINATE SYNTHETASE"/>
    <property type="match status" value="1"/>
</dbReference>
<dbReference type="InterPro" id="IPR042111">
    <property type="entry name" value="Adenylosuccinate_synth_dom3"/>
</dbReference>
<dbReference type="GO" id="GO:0046040">
    <property type="term" value="P:IMP metabolic process"/>
    <property type="evidence" value="ECO:0007669"/>
    <property type="project" value="TreeGrafter"/>
</dbReference>
<keyword evidence="14" id="KW-1185">Reference proteome</keyword>
<comment type="function">
    <text evidence="12">Plays an important role in the de novo pathway of purine nucleotide biosynthesis.</text>
</comment>
<reference evidence="13 14" key="1">
    <citation type="submission" date="2017-09" db="EMBL/GenBank/DDBJ databases">
        <title>Genome sequencing of Besnoitia besnoiti strain Bb-Ger1.</title>
        <authorList>
            <person name="Schares G."/>
            <person name="Venepally P."/>
            <person name="Lorenzi H.A."/>
        </authorList>
    </citation>
    <scope>NUCLEOTIDE SEQUENCE [LARGE SCALE GENOMIC DNA]</scope>
    <source>
        <strain evidence="13 14">Bb-Ger1</strain>
    </source>
</reference>
<evidence type="ECO:0000256" key="12">
    <source>
        <dbReference type="RuleBase" id="RU000520"/>
    </source>
</evidence>
<keyword evidence="5 10" id="KW-0547">Nucleotide-binding</keyword>
<feature type="binding site" evidence="10">
    <location>
        <position position="175"/>
    </location>
    <ligand>
        <name>IMP</name>
        <dbReference type="ChEBI" id="CHEBI:58053"/>
    </ligand>
</feature>
<comment type="catalytic activity">
    <reaction evidence="10 12">
        <text>IMP + L-aspartate + GTP = N(6)-(1,2-dicarboxyethyl)-AMP + GDP + phosphate + 2 H(+)</text>
        <dbReference type="Rhea" id="RHEA:15753"/>
        <dbReference type="ChEBI" id="CHEBI:15378"/>
        <dbReference type="ChEBI" id="CHEBI:29991"/>
        <dbReference type="ChEBI" id="CHEBI:37565"/>
        <dbReference type="ChEBI" id="CHEBI:43474"/>
        <dbReference type="ChEBI" id="CHEBI:57567"/>
        <dbReference type="ChEBI" id="CHEBI:58053"/>
        <dbReference type="ChEBI" id="CHEBI:58189"/>
        <dbReference type="EC" id="6.3.4.4"/>
    </reaction>
</comment>
<keyword evidence="4 10" id="KW-0479">Metal-binding</keyword>
<feature type="binding site" evidence="10">
    <location>
        <begin position="458"/>
        <end position="460"/>
    </location>
    <ligand>
        <name>GTP</name>
        <dbReference type="ChEBI" id="CHEBI:37565"/>
    </ligand>
</feature>
<comment type="cofactor">
    <cofactor evidence="10">
        <name>Mg(2+)</name>
        <dbReference type="ChEBI" id="CHEBI:18420"/>
    </cofactor>
    <text evidence="10">Binds 1 Mg(2+) ion per subunit.</text>
</comment>
<dbReference type="KEGG" id="bbes:BESB_085670"/>
<feature type="binding site" evidence="10">
    <location>
        <begin position="56"/>
        <end position="62"/>
    </location>
    <ligand>
        <name>GTP</name>
        <dbReference type="ChEBI" id="CHEBI:37565"/>
    </ligand>
</feature>
<feature type="binding site" evidence="10">
    <location>
        <begin position="340"/>
        <end position="346"/>
    </location>
    <ligand>
        <name>substrate</name>
    </ligand>
</feature>
<evidence type="ECO:0000256" key="10">
    <source>
        <dbReference type="HAMAP-Rule" id="MF_03125"/>
    </source>
</evidence>
<dbReference type="OrthoDB" id="10265645at2759"/>
<dbReference type="PROSITE" id="PS01266">
    <property type="entry name" value="ADENYLOSUCCIN_SYN_1"/>
    <property type="match status" value="1"/>
</dbReference>
<dbReference type="FunFam" id="1.10.300.10:FF:000001">
    <property type="entry name" value="Adenylosuccinate synthetase"/>
    <property type="match status" value="1"/>
</dbReference>